<feature type="region of interest" description="Disordered" evidence="16">
    <location>
        <begin position="917"/>
        <end position="943"/>
    </location>
</feature>
<dbReference type="InterPro" id="IPR007647">
    <property type="entry name" value="RNA_pol_Rpb2_5"/>
</dbReference>
<dbReference type="EC" id="2.7.7.6" evidence="15"/>
<dbReference type="FunFam" id="2.40.270.10:FF:000006">
    <property type="entry name" value="DNA-directed RNA polymerase subunit beta"/>
    <property type="match status" value="1"/>
</dbReference>
<dbReference type="Gene3D" id="2.40.270.10">
    <property type="entry name" value="DNA-directed RNA polymerase, subunit 2, domain 6"/>
    <property type="match status" value="1"/>
</dbReference>
<gene>
    <name evidence="24" type="ORF">EV421DRAFT_21009</name>
</gene>
<dbReference type="Pfam" id="PF00562">
    <property type="entry name" value="RNA_pol_Rpb2_6"/>
    <property type="match status" value="1"/>
</dbReference>
<keyword evidence="25" id="KW-1185">Reference proteome</keyword>
<evidence type="ECO:0000256" key="11">
    <source>
        <dbReference type="ARBA" id="ARBA00023163"/>
    </source>
</evidence>
<dbReference type="InterPro" id="IPR007641">
    <property type="entry name" value="RNA_pol_Rpb2_7"/>
</dbReference>
<sequence>MSQEFEFSEDPYTYDDTNYDVGEEEEDDDYKEITQEDCWTVISSFFEQKGLVRQQLDSFDEFVQNTMQELVDENADLILDQSDQHTGRDGDMTRRYEIKFGQIYLSRPTVTEGDGAVVPVFPQEARLRNLTYSAPLYIDMTKKVMVGREDPDAAPGEMQWESENVNTDTAKIWIGKVPIMLRSTFCILRGLQDQDLYDLNECPYDSGGYFIINGSEKVLIAQERMATNHVYVFAKAQPAPINFLAEIRSLVEKGGKTISQFQVKMFHRHQERSLGNVMKATIPYIKVDIPIWVVFRALGVISDRDILEHICYDMQDAQMLEMLKPCIDDGFVIQDREVALDFIGNRGTTTGLSRERRIRYAQEILQKEMLPHVSMSEGSESKKAYFFGYMIHRLLLAALERRELDDRDHFGKKRLDLAGPLLANLFRMLFRKFNRDVYRYLQKCVETHKEFNVSMGVKHQTITNGLKYSLATGNWGDQKKSMSSKAGVSQVLNRYTYASTLSHLRRCNTPLGREGKIAKPRQLHNTHWGMVCPAETPEGQACGLVKNLALMSCISVGSYSAPVIEFLEEWGLETLEENAHSATPCTKVFVNGVWMGVHRDPANLVKTIKKLRRKDDISPEVSVVRDIREKELRLYTDAGRVCRPLFIVENQQLVLQKKHIKWLVRGTNDDGEEYKWEQLIKGGVIELLDAEEEETVMISMTPEDLENSRLQQSGVDIHANDGDFDPAARLKAGINAHTWTHCEIHPSMILGICASIIPFPDHNQSPRNTYQSAMGKQAMGIYLTNFLIRMDTMANILYYPQKPLATTRSMEYLKFRELPAGQNAIVAILCYSGYNQEDSVIMNQSSIDRGLFRSIYYRSYMDVEKMNGIHPLEVFEKPMRESTLRMKHGTYDKLEDDGLIAPGTGVVGEDIIIGKTAPIPPDSEELGQRTRMHTRRDVSTPLKSTERGIVDQVLVTTNHEGHKFVKVRVRATRIPQIGDKFASRHGQKGTIGITYRQEDMPFTCEGIVPDIIINPHAIPSRMTIGHLVECLLSKVATLIGNEGDATPFTDLTVESVSTFLRQKGYQSRGLEVMYHGHTGRKLQAQVYLGPTYYQRLKHMVDDKIHSRARGPVQILTRQPVEGRSRDGGLRFGEMERDCMISHGIAGFLKERLFEASDAYRLHVCDICGLTAIANLVSCSPLRVVMSLISHFIQKKQTFECRACKNKTACSQLYIPYAAKLLFQELQSMNIAARLYTVSSGRIRD</sequence>
<dbReference type="GO" id="GO:0003677">
    <property type="term" value="F:DNA binding"/>
    <property type="evidence" value="ECO:0007669"/>
    <property type="project" value="InterPro"/>
</dbReference>
<dbReference type="FunFam" id="3.90.1100.10:FF:000003">
    <property type="entry name" value="DNA-directed RNA polymerase subunit beta"/>
    <property type="match status" value="1"/>
</dbReference>
<dbReference type="GO" id="GO:0006367">
    <property type="term" value="P:transcription initiation at RNA polymerase II promoter"/>
    <property type="evidence" value="ECO:0007669"/>
    <property type="project" value="UniProtKB-ARBA"/>
</dbReference>
<proteinExistence type="inferred from homology"/>
<accession>A0AA39K812</accession>
<dbReference type="InterPro" id="IPR007121">
    <property type="entry name" value="RNA_pol_bsu_CS"/>
</dbReference>
<feature type="domain" description="DNA-directed RNA polymerase subunit 2 hybrid-binding" evidence="17">
    <location>
        <begin position="753"/>
        <end position="1125"/>
    </location>
</feature>
<evidence type="ECO:0000259" key="20">
    <source>
        <dbReference type="Pfam" id="PF04563"/>
    </source>
</evidence>
<keyword evidence="5 15" id="KW-0808">Transferase</keyword>
<name>A0AA39K812_9AGAR</name>
<evidence type="ECO:0000256" key="2">
    <source>
        <dbReference type="ARBA" id="ARBA00006835"/>
    </source>
</evidence>
<feature type="domain" description="RNA polymerase Rpb2" evidence="23">
    <location>
        <begin position="676"/>
        <end position="746"/>
    </location>
</feature>
<evidence type="ECO:0000313" key="25">
    <source>
        <dbReference type="Proteomes" id="UP001175226"/>
    </source>
</evidence>
<evidence type="ECO:0000256" key="8">
    <source>
        <dbReference type="ARBA" id="ARBA00022771"/>
    </source>
</evidence>
<evidence type="ECO:0000256" key="16">
    <source>
        <dbReference type="SAM" id="MobiDB-lite"/>
    </source>
</evidence>
<dbReference type="FunFam" id="3.90.1110.10:FF:000003">
    <property type="entry name" value="DNA-directed RNA polymerase subunit beta"/>
    <property type="match status" value="1"/>
</dbReference>
<comment type="catalytic activity">
    <reaction evidence="13 15">
        <text>RNA(n) + a ribonucleoside 5'-triphosphate = RNA(n+1) + diphosphate</text>
        <dbReference type="Rhea" id="RHEA:21248"/>
        <dbReference type="Rhea" id="RHEA-COMP:14527"/>
        <dbReference type="Rhea" id="RHEA-COMP:17342"/>
        <dbReference type="ChEBI" id="CHEBI:33019"/>
        <dbReference type="ChEBI" id="CHEBI:61557"/>
        <dbReference type="ChEBI" id="CHEBI:140395"/>
        <dbReference type="EC" id="2.7.7.6"/>
    </reaction>
</comment>
<dbReference type="FunFam" id="3.90.1100.10:FF:000005">
    <property type="entry name" value="DNA-directed RNA polymerase subunit beta"/>
    <property type="match status" value="1"/>
</dbReference>
<evidence type="ECO:0000256" key="13">
    <source>
        <dbReference type="ARBA" id="ARBA00048552"/>
    </source>
</evidence>
<dbReference type="AlphaFoldDB" id="A0AA39K812"/>
<dbReference type="PANTHER" id="PTHR20856">
    <property type="entry name" value="DNA-DIRECTED RNA POLYMERASE I SUBUNIT 2"/>
    <property type="match status" value="1"/>
</dbReference>
<dbReference type="Gene3D" id="2.40.50.150">
    <property type="match status" value="1"/>
</dbReference>
<dbReference type="GO" id="GO:0003899">
    <property type="term" value="F:DNA-directed RNA polymerase activity"/>
    <property type="evidence" value="ECO:0007669"/>
    <property type="project" value="UniProtKB-EC"/>
</dbReference>
<evidence type="ECO:0000256" key="12">
    <source>
        <dbReference type="ARBA" id="ARBA00023242"/>
    </source>
</evidence>
<feature type="region of interest" description="Disordered" evidence="16">
    <location>
        <begin position="1"/>
        <end position="26"/>
    </location>
</feature>
<dbReference type="FunFam" id="3.90.1800.10:FF:000002">
    <property type="entry name" value="DNA-directed RNA polymerase subunit beta"/>
    <property type="match status" value="1"/>
</dbReference>
<comment type="caution">
    <text evidence="24">The sequence shown here is derived from an EMBL/GenBank/DDBJ whole genome shotgun (WGS) entry which is preliminary data.</text>
</comment>
<comment type="similarity">
    <text evidence="2 14">Belongs to the RNA polymerase beta chain family.</text>
</comment>
<feature type="domain" description="RNA polymerase Rpb2" evidence="21">
    <location>
        <begin position="490"/>
        <end position="552"/>
    </location>
</feature>
<evidence type="ECO:0000256" key="3">
    <source>
        <dbReference type="ARBA" id="ARBA00011730"/>
    </source>
</evidence>
<dbReference type="Gene3D" id="3.90.1100.10">
    <property type="match status" value="1"/>
</dbReference>
<dbReference type="PROSITE" id="PS01166">
    <property type="entry name" value="RNA_POL_BETA"/>
    <property type="match status" value="1"/>
</dbReference>
<dbReference type="InterPro" id="IPR007646">
    <property type="entry name" value="RNA_pol_Rpb2_4"/>
</dbReference>
<evidence type="ECO:0000256" key="9">
    <source>
        <dbReference type="ARBA" id="ARBA00022833"/>
    </source>
</evidence>
<feature type="domain" description="RNA polymerase beta subunit protrusion" evidence="20">
    <location>
        <begin position="50"/>
        <end position="464"/>
    </location>
</feature>
<dbReference type="Pfam" id="PF04566">
    <property type="entry name" value="RNA_pol_Rpb2_4"/>
    <property type="match status" value="1"/>
</dbReference>
<evidence type="ECO:0000259" key="23">
    <source>
        <dbReference type="Pfam" id="PF04567"/>
    </source>
</evidence>
<protein>
    <recommendedName>
        <fullName evidence="15">DNA-directed RNA polymerase subunit beta</fullName>
        <ecNumber evidence="15">2.7.7.6</ecNumber>
    </recommendedName>
</protein>
<dbReference type="InterPro" id="IPR007645">
    <property type="entry name" value="RNA_pol_Rpb2_3"/>
</dbReference>
<evidence type="ECO:0000256" key="5">
    <source>
        <dbReference type="ARBA" id="ARBA00022679"/>
    </source>
</evidence>
<dbReference type="GO" id="GO:0032549">
    <property type="term" value="F:ribonucleoside binding"/>
    <property type="evidence" value="ECO:0007669"/>
    <property type="project" value="InterPro"/>
</dbReference>
<feature type="domain" description="RNA polymerase Rpb2" evidence="19">
    <location>
        <begin position="226"/>
        <end position="416"/>
    </location>
</feature>
<dbReference type="Pfam" id="PF04567">
    <property type="entry name" value="RNA_pol_Rpb2_5"/>
    <property type="match status" value="1"/>
</dbReference>
<dbReference type="InterPro" id="IPR007120">
    <property type="entry name" value="DNA-dir_RNAP_su2_dom"/>
</dbReference>
<dbReference type="Gene3D" id="3.90.1070.20">
    <property type="match status" value="1"/>
</dbReference>
<comment type="subunit">
    <text evidence="3">Component of the RNA polymerase II (Pol II) complex consisting of 12 subunits.</text>
</comment>
<evidence type="ECO:0000256" key="1">
    <source>
        <dbReference type="ARBA" id="ARBA00004123"/>
    </source>
</evidence>
<dbReference type="InterPro" id="IPR014724">
    <property type="entry name" value="RNA_pol_RPB2_OB-fold"/>
</dbReference>
<keyword evidence="8" id="KW-0863">Zinc-finger</keyword>
<keyword evidence="12" id="KW-0539">Nucleus</keyword>
<evidence type="ECO:0000256" key="15">
    <source>
        <dbReference type="RuleBase" id="RU363031"/>
    </source>
</evidence>
<dbReference type="InterPro" id="IPR037034">
    <property type="entry name" value="RNA_pol_Rpb2_2_sf"/>
</dbReference>
<comment type="function">
    <text evidence="15">DNA-dependent RNA polymerase catalyzes the transcription of DNA into RNA using the four ribonucleoside triphosphates as substrates.</text>
</comment>
<dbReference type="GO" id="GO:0005665">
    <property type="term" value="C:RNA polymerase II, core complex"/>
    <property type="evidence" value="ECO:0007669"/>
    <property type="project" value="UniProtKB-ARBA"/>
</dbReference>
<dbReference type="Pfam" id="PF04563">
    <property type="entry name" value="RNA_pol_Rpb2_1"/>
    <property type="match status" value="1"/>
</dbReference>
<dbReference type="InterPro" id="IPR007642">
    <property type="entry name" value="RNA_pol_Rpb2_2"/>
</dbReference>
<dbReference type="Pfam" id="PF04560">
    <property type="entry name" value="RNA_pol_Rpb2_7"/>
    <property type="match status" value="1"/>
</dbReference>
<dbReference type="InterPro" id="IPR037033">
    <property type="entry name" value="DNA-dir_RNAP_su2_hyb_sf"/>
</dbReference>
<keyword evidence="10" id="KW-0460">Magnesium</keyword>
<evidence type="ECO:0000313" key="24">
    <source>
        <dbReference type="EMBL" id="KAK0456008.1"/>
    </source>
</evidence>
<dbReference type="FunFam" id="3.90.1070.20:FF:000001">
    <property type="entry name" value="DNA-directed RNA polymerase subunit beta"/>
    <property type="match status" value="1"/>
</dbReference>
<keyword evidence="4 15" id="KW-0240">DNA-directed RNA polymerase</keyword>
<dbReference type="Pfam" id="PF04561">
    <property type="entry name" value="RNA_pol_Rpb2_2"/>
    <property type="match status" value="1"/>
</dbReference>
<evidence type="ECO:0000259" key="18">
    <source>
        <dbReference type="Pfam" id="PF04560"/>
    </source>
</evidence>
<dbReference type="GO" id="GO:0008270">
    <property type="term" value="F:zinc ion binding"/>
    <property type="evidence" value="ECO:0007669"/>
    <property type="project" value="UniProtKB-KW"/>
</dbReference>
<evidence type="ECO:0000259" key="21">
    <source>
        <dbReference type="Pfam" id="PF04565"/>
    </source>
</evidence>
<dbReference type="InterPro" id="IPR007644">
    <property type="entry name" value="RNA_pol_bsu_protrusion"/>
</dbReference>
<dbReference type="SUPFAM" id="SSF64484">
    <property type="entry name" value="beta and beta-prime subunits of DNA dependent RNA-polymerase"/>
    <property type="match status" value="1"/>
</dbReference>
<dbReference type="GO" id="GO:0031047">
    <property type="term" value="P:regulatory ncRNA-mediated gene silencing"/>
    <property type="evidence" value="ECO:0007669"/>
    <property type="project" value="UniProtKB-ARBA"/>
</dbReference>
<dbReference type="InterPro" id="IPR015712">
    <property type="entry name" value="DNA-dir_RNA_pol_su2"/>
</dbReference>
<dbReference type="Gene3D" id="3.90.1800.10">
    <property type="entry name" value="RNA polymerase alpha subunit dimerisation domain"/>
    <property type="match status" value="1"/>
</dbReference>
<evidence type="ECO:0000256" key="7">
    <source>
        <dbReference type="ARBA" id="ARBA00022723"/>
    </source>
</evidence>
<evidence type="ECO:0000259" key="17">
    <source>
        <dbReference type="Pfam" id="PF00562"/>
    </source>
</evidence>
<feature type="domain" description="RNA polymerase Rpb2" evidence="22">
    <location>
        <begin position="588"/>
        <end position="649"/>
    </location>
</feature>
<evidence type="ECO:0000256" key="10">
    <source>
        <dbReference type="ARBA" id="ARBA00022842"/>
    </source>
</evidence>
<dbReference type="CDD" id="cd00653">
    <property type="entry name" value="RNA_pol_B_RPB2"/>
    <property type="match status" value="1"/>
</dbReference>
<dbReference type="EMBL" id="JAUEPT010000001">
    <property type="protein sequence ID" value="KAK0456008.1"/>
    <property type="molecule type" value="Genomic_DNA"/>
</dbReference>
<evidence type="ECO:0000259" key="19">
    <source>
        <dbReference type="Pfam" id="PF04561"/>
    </source>
</evidence>
<dbReference type="Proteomes" id="UP001175226">
    <property type="component" value="Unassembled WGS sequence"/>
</dbReference>
<comment type="subcellular location">
    <subcellularLocation>
        <location evidence="1">Nucleus</location>
    </subcellularLocation>
</comment>
<dbReference type="Pfam" id="PF04565">
    <property type="entry name" value="RNA_pol_Rpb2_3"/>
    <property type="match status" value="1"/>
</dbReference>
<evidence type="ECO:0000256" key="14">
    <source>
        <dbReference type="RuleBase" id="RU000434"/>
    </source>
</evidence>
<evidence type="ECO:0000256" key="4">
    <source>
        <dbReference type="ARBA" id="ARBA00022478"/>
    </source>
</evidence>
<evidence type="ECO:0000256" key="6">
    <source>
        <dbReference type="ARBA" id="ARBA00022695"/>
    </source>
</evidence>
<keyword evidence="11 15" id="KW-0804">Transcription</keyword>
<dbReference type="Gene3D" id="3.90.1110.10">
    <property type="entry name" value="RNA polymerase Rpb2, domain 2"/>
    <property type="match status" value="1"/>
</dbReference>
<organism evidence="24 25">
    <name type="scientific">Armillaria borealis</name>
    <dbReference type="NCBI Taxonomy" id="47425"/>
    <lineage>
        <taxon>Eukaryota</taxon>
        <taxon>Fungi</taxon>
        <taxon>Dikarya</taxon>
        <taxon>Basidiomycota</taxon>
        <taxon>Agaricomycotina</taxon>
        <taxon>Agaricomycetes</taxon>
        <taxon>Agaricomycetidae</taxon>
        <taxon>Agaricales</taxon>
        <taxon>Marasmiineae</taxon>
        <taxon>Physalacriaceae</taxon>
        <taxon>Armillaria</taxon>
    </lineage>
</organism>
<reference evidence="24" key="1">
    <citation type="submission" date="2023-06" db="EMBL/GenBank/DDBJ databases">
        <authorList>
            <consortium name="Lawrence Berkeley National Laboratory"/>
            <person name="Ahrendt S."/>
            <person name="Sahu N."/>
            <person name="Indic B."/>
            <person name="Wong-Bajracharya J."/>
            <person name="Merenyi Z."/>
            <person name="Ke H.-M."/>
            <person name="Monk M."/>
            <person name="Kocsube S."/>
            <person name="Drula E."/>
            <person name="Lipzen A."/>
            <person name="Balint B."/>
            <person name="Henrissat B."/>
            <person name="Andreopoulos B."/>
            <person name="Martin F.M."/>
            <person name="Harder C.B."/>
            <person name="Rigling D."/>
            <person name="Ford K.L."/>
            <person name="Foster G.D."/>
            <person name="Pangilinan J."/>
            <person name="Papanicolaou A."/>
            <person name="Barry K."/>
            <person name="LaButti K."/>
            <person name="Viragh M."/>
            <person name="Koriabine M."/>
            <person name="Yan M."/>
            <person name="Riley R."/>
            <person name="Champramary S."/>
            <person name="Plett K.L."/>
            <person name="Tsai I.J."/>
            <person name="Slot J."/>
            <person name="Sipos G."/>
            <person name="Plett J."/>
            <person name="Nagy L.G."/>
            <person name="Grigoriev I.V."/>
        </authorList>
    </citation>
    <scope>NUCLEOTIDE SEQUENCE</scope>
    <source>
        <strain evidence="24">FPL87.14</strain>
    </source>
</reference>
<evidence type="ECO:0000259" key="22">
    <source>
        <dbReference type="Pfam" id="PF04566"/>
    </source>
</evidence>
<keyword evidence="6 15" id="KW-0548">Nucleotidyltransferase</keyword>
<dbReference type="FunFam" id="2.40.50.150:FF:000002">
    <property type="entry name" value="DNA-directed RNA polymerase subunit beta"/>
    <property type="match status" value="1"/>
</dbReference>
<keyword evidence="9" id="KW-0862">Zinc</keyword>
<feature type="domain" description="RNA polymerase Rpb2" evidence="18">
    <location>
        <begin position="1127"/>
        <end position="1236"/>
    </location>
</feature>
<dbReference type="NCBIfam" id="NF007175">
    <property type="entry name" value="PRK09606.1"/>
    <property type="match status" value="1"/>
</dbReference>
<keyword evidence="7" id="KW-0479">Metal-binding</keyword>